<sequence>MAGIFQKLTPHKHFHDCPWNFNFRAMIHKRLPKPKRNGLSAPIEHINPNNDYSKSEFMAILTINKTMIKQAKNMNLLPVDQFFIHPHLFLSSANKKQSYITDKTMIKLNIKNFKTPHPLSL</sequence>
<proteinExistence type="predicted"/>
<reference evidence="1 2" key="1">
    <citation type="submission" date="2021-01" db="EMBL/GenBank/DDBJ databases">
        <title>Genomic Encyclopedia of Type Strains, Phase IV (KMG-IV): sequencing the most valuable type-strain genomes for metagenomic binning, comparative biology and taxonomic classification.</title>
        <authorList>
            <person name="Goeker M."/>
        </authorList>
    </citation>
    <scope>NUCLEOTIDE SEQUENCE [LARGE SCALE GENOMIC DNA]</scope>
    <source>
        <strain evidence="1 2">DSM 28236</strain>
    </source>
</reference>
<evidence type="ECO:0000313" key="2">
    <source>
        <dbReference type="Proteomes" id="UP000808914"/>
    </source>
</evidence>
<name>A0ABS2PWS3_9BACL</name>
<accession>A0ABS2PWS3</accession>
<comment type="caution">
    <text evidence="1">The sequence shown here is derived from an EMBL/GenBank/DDBJ whole genome shotgun (WGS) entry which is preliminary data.</text>
</comment>
<dbReference type="Proteomes" id="UP000808914">
    <property type="component" value="Unassembled WGS sequence"/>
</dbReference>
<organism evidence="1 2">
    <name type="scientific">Scopulibacillus daqui</name>
    <dbReference type="NCBI Taxonomy" id="1469162"/>
    <lineage>
        <taxon>Bacteria</taxon>
        <taxon>Bacillati</taxon>
        <taxon>Bacillota</taxon>
        <taxon>Bacilli</taxon>
        <taxon>Bacillales</taxon>
        <taxon>Sporolactobacillaceae</taxon>
        <taxon>Scopulibacillus</taxon>
    </lineage>
</organism>
<evidence type="ECO:0000313" key="1">
    <source>
        <dbReference type="EMBL" id="MBM7644499.1"/>
    </source>
</evidence>
<protein>
    <submittedName>
        <fullName evidence="1">Uncharacterized protein</fullName>
    </submittedName>
</protein>
<dbReference type="EMBL" id="JAFBER010000003">
    <property type="protein sequence ID" value="MBM7644499.1"/>
    <property type="molecule type" value="Genomic_DNA"/>
</dbReference>
<gene>
    <name evidence="1" type="ORF">JOD45_000692</name>
</gene>
<keyword evidence="2" id="KW-1185">Reference proteome</keyword>